<evidence type="ECO:0000259" key="2">
    <source>
        <dbReference type="Pfam" id="PF01569"/>
    </source>
</evidence>
<dbReference type="OrthoDB" id="103227at2"/>
<organism evidence="3 4">
    <name type="scientific">Hyphococcus luteus</name>
    <dbReference type="NCBI Taxonomy" id="2058213"/>
    <lineage>
        <taxon>Bacteria</taxon>
        <taxon>Pseudomonadati</taxon>
        <taxon>Pseudomonadota</taxon>
        <taxon>Alphaproteobacteria</taxon>
        <taxon>Parvularculales</taxon>
        <taxon>Parvularculaceae</taxon>
        <taxon>Hyphococcus</taxon>
    </lineage>
</organism>
<dbReference type="InterPro" id="IPR000326">
    <property type="entry name" value="PAP2/HPO"/>
</dbReference>
<dbReference type="InterPro" id="IPR036938">
    <property type="entry name" value="PAP2/HPO_sf"/>
</dbReference>
<protein>
    <recommendedName>
        <fullName evidence="2">Phosphatidic acid phosphatase type 2/haloperoxidase domain-containing protein</fullName>
    </recommendedName>
</protein>
<keyword evidence="4" id="KW-1185">Reference proteome</keyword>
<dbReference type="PANTHER" id="PTHR34599">
    <property type="entry name" value="PEROXIDASE-RELATED"/>
    <property type="match status" value="1"/>
</dbReference>
<gene>
    <name evidence="3" type="ORF">CW354_18350</name>
</gene>
<dbReference type="Pfam" id="PF01569">
    <property type="entry name" value="PAP2"/>
    <property type="match status" value="1"/>
</dbReference>
<feature type="domain" description="Phosphatidic acid phosphatase type 2/haloperoxidase" evidence="2">
    <location>
        <begin position="272"/>
        <end position="413"/>
    </location>
</feature>
<name>A0A2S7K1E6_9PROT</name>
<dbReference type="AlphaFoldDB" id="A0A2S7K1E6"/>
<dbReference type="CDD" id="cd03398">
    <property type="entry name" value="PAP2_haloperoxidase"/>
    <property type="match status" value="1"/>
</dbReference>
<dbReference type="InterPro" id="IPR052559">
    <property type="entry name" value="V-haloperoxidase"/>
</dbReference>
<dbReference type="EMBL" id="PJCH01000015">
    <property type="protein sequence ID" value="PQA86306.1"/>
    <property type="molecule type" value="Genomic_DNA"/>
</dbReference>
<dbReference type="Gene3D" id="1.10.606.20">
    <property type="match status" value="1"/>
</dbReference>
<dbReference type="Proteomes" id="UP000239504">
    <property type="component" value="Unassembled WGS sequence"/>
</dbReference>
<dbReference type="RefSeq" id="WP_104831518.1">
    <property type="nucleotide sequence ID" value="NZ_PJCH01000015.1"/>
</dbReference>
<accession>A0A2S7K1E6</accession>
<comment type="caution">
    <text evidence="3">The sequence shown here is derived from an EMBL/GenBank/DDBJ whole genome shotgun (WGS) entry which is preliminary data.</text>
</comment>
<sequence>MRLILVLLLLAGFAFKARAETANPVVEWNELLLSTAQSEDGFLTLKGVRAAAIMHLAIHDSLNAIEGEFNTYAYHDPAPLADPGAALAHAAYDVAADQYPDKAADFAALRDRWLAKVDDSRAESAGAAVGAAAARAALAKRVGDNWNTEVEYQLHPMGPGVYAEFPDHSGTPQGFVFGAAWAHAKGFALKSADQFRAPPPPAIDSDAYARAFNEVKEVGRFQSMTRTADQTHLALWWKDFAENSHNRLARKLAVEEKLSLAESARLFALINMGIFDAYVSVFENKFHYNHWRPYTAIRWAENDGNPDTAPEPTWNNTHRHTYAFPSYPSAHGAVCAAAMAVFSDVFGDARKFEMETKTVDIAGPFSEPLEMHPPTRRFKKFSSAAEECALSRVYLGIHFRYDSVEGTKLGRAVGENVIDTLLTRR</sequence>
<evidence type="ECO:0000313" key="4">
    <source>
        <dbReference type="Proteomes" id="UP000239504"/>
    </source>
</evidence>
<evidence type="ECO:0000256" key="1">
    <source>
        <dbReference type="SAM" id="SignalP"/>
    </source>
</evidence>
<dbReference type="SUPFAM" id="SSF48317">
    <property type="entry name" value="Acid phosphatase/Vanadium-dependent haloperoxidase"/>
    <property type="match status" value="1"/>
</dbReference>
<proteinExistence type="predicted"/>
<dbReference type="PANTHER" id="PTHR34599:SF1">
    <property type="entry name" value="PHOSPHATIDIC ACID PHOSPHATASE TYPE 2_HALOPEROXIDASE DOMAIN-CONTAINING PROTEIN"/>
    <property type="match status" value="1"/>
</dbReference>
<keyword evidence="1" id="KW-0732">Signal</keyword>
<reference evidence="3 4" key="1">
    <citation type="submission" date="2017-12" db="EMBL/GenBank/DDBJ databases">
        <authorList>
            <person name="Hurst M.R.H."/>
        </authorList>
    </citation>
    <scope>NUCLEOTIDE SEQUENCE [LARGE SCALE GENOMIC DNA]</scope>
    <source>
        <strain evidence="3 4">SY-3-19</strain>
    </source>
</reference>
<feature type="chain" id="PRO_5015460123" description="Phosphatidic acid phosphatase type 2/haloperoxidase domain-containing protein" evidence="1">
    <location>
        <begin position="20"/>
        <end position="425"/>
    </location>
</feature>
<evidence type="ECO:0000313" key="3">
    <source>
        <dbReference type="EMBL" id="PQA86306.1"/>
    </source>
</evidence>
<feature type="signal peptide" evidence="1">
    <location>
        <begin position="1"/>
        <end position="19"/>
    </location>
</feature>